<feature type="domain" description="HTH cro/C1-type" evidence="2">
    <location>
        <begin position="20"/>
        <end position="72"/>
    </location>
</feature>
<dbReference type="EMBL" id="MFGX01000075">
    <property type="protein sequence ID" value="OGF54627.1"/>
    <property type="molecule type" value="Genomic_DNA"/>
</dbReference>
<dbReference type="CDD" id="cd00093">
    <property type="entry name" value="HTH_XRE"/>
    <property type="match status" value="1"/>
</dbReference>
<evidence type="ECO:0000256" key="1">
    <source>
        <dbReference type="ARBA" id="ARBA00023125"/>
    </source>
</evidence>
<sequence length="102" mass="11455">MRKTAKRRPPVHPGEILREEFMKGRDLSAYALSKGLGVPAPRVNDLINEKRGLSPDTARRLAAYFGNSVEFWMGLQADYEIELERDKCSDEELHAIVNAPSG</sequence>
<dbReference type="GO" id="GO:0003677">
    <property type="term" value="F:DNA binding"/>
    <property type="evidence" value="ECO:0007669"/>
    <property type="project" value="UniProtKB-KW"/>
</dbReference>
<organism evidence="3 4">
    <name type="scientific">Fraserbacteria sp. (strain RBG_16_55_9)</name>
    <dbReference type="NCBI Taxonomy" id="1817864"/>
    <lineage>
        <taxon>Bacteria</taxon>
        <taxon>Candidatus Fraseribacteriota</taxon>
    </lineage>
</organism>
<dbReference type="Gene3D" id="1.10.260.40">
    <property type="entry name" value="lambda repressor-like DNA-binding domains"/>
    <property type="match status" value="1"/>
</dbReference>
<dbReference type="InterPro" id="IPR013430">
    <property type="entry name" value="Toxin_antidote_HigA"/>
</dbReference>
<dbReference type="Pfam" id="PF01381">
    <property type="entry name" value="HTH_3"/>
    <property type="match status" value="1"/>
</dbReference>
<dbReference type="PANTHER" id="PTHR36924">
    <property type="entry name" value="ANTITOXIN HIGA-1"/>
    <property type="match status" value="1"/>
</dbReference>
<dbReference type="InterPro" id="IPR010982">
    <property type="entry name" value="Lambda_DNA-bd_dom_sf"/>
</dbReference>
<name>A0A1F5UU00_FRAXR</name>
<dbReference type="SMART" id="SM00530">
    <property type="entry name" value="HTH_XRE"/>
    <property type="match status" value="1"/>
</dbReference>
<gene>
    <name evidence="3" type="ORF">A2Z21_02990</name>
</gene>
<dbReference type="SUPFAM" id="SSF47413">
    <property type="entry name" value="lambda repressor-like DNA-binding domains"/>
    <property type="match status" value="1"/>
</dbReference>
<reference evidence="3 4" key="1">
    <citation type="journal article" date="2016" name="Nat. Commun.">
        <title>Thousands of microbial genomes shed light on interconnected biogeochemical processes in an aquifer system.</title>
        <authorList>
            <person name="Anantharaman K."/>
            <person name="Brown C.T."/>
            <person name="Hug L.A."/>
            <person name="Sharon I."/>
            <person name="Castelle C.J."/>
            <person name="Probst A.J."/>
            <person name="Thomas B.C."/>
            <person name="Singh A."/>
            <person name="Wilkins M.J."/>
            <person name="Karaoz U."/>
            <person name="Brodie E.L."/>
            <person name="Williams K.H."/>
            <person name="Hubbard S.S."/>
            <person name="Banfield J.F."/>
        </authorList>
    </citation>
    <scope>NUCLEOTIDE SEQUENCE [LARGE SCALE GENOMIC DNA]</scope>
    <source>
        <strain evidence="4">RBG_16_55_9</strain>
    </source>
</reference>
<comment type="caution">
    <text evidence="3">The sequence shown here is derived from an EMBL/GenBank/DDBJ whole genome shotgun (WGS) entry which is preliminary data.</text>
</comment>
<proteinExistence type="predicted"/>
<accession>A0A1F5UU00</accession>
<evidence type="ECO:0000259" key="2">
    <source>
        <dbReference type="PROSITE" id="PS50943"/>
    </source>
</evidence>
<dbReference type="NCBIfam" id="TIGR02607">
    <property type="entry name" value="antidote_HigA"/>
    <property type="match status" value="1"/>
</dbReference>
<dbReference type="STRING" id="1817864.A2Z21_02990"/>
<dbReference type="InterPro" id="IPR001387">
    <property type="entry name" value="Cro/C1-type_HTH"/>
</dbReference>
<evidence type="ECO:0000313" key="3">
    <source>
        <dbReference type="EMBL" id="OGF54627.1"/>
    </source>
</evidence>
<dbReference type="AlphaFoldDB" id="A0A1F5UU00"/>
<protein>
    <submittedName>
        <fullName evidence="3">Addiction module antidote protein, HigA family</fullName>
    </submittedName>
</protein>
<keyword evidence="1" id="KW-0238">DNA-binding</keyword>
<dbReference type="PANTHER" id="PTHR36924:SF1">
    <property type="entry name" value="ANTITOXIN HIGA-1"/>
    <property type="match status" value="1"/>
</dbReference>
<dbReference type="PROSITE" id="PS50943">
    <property type="entry name" value="HTH_CROC1"/>
    <property type="match status" value="1"/>
</dbReference>
<dbReference type="Proteomes" id="UP000179157">
    <property type="component" value="Unassembled WGS sequence"/>
</dbReference>
<evidence type="ECO:0000313" key="4">
    <source>
        <dbReference type="Proteomes" id="UP000179157"/>
    </source>
</evidence>